<dbReference type="PANTHER" id="PTHR43409">
    <property type="entry name" value="ANAEROBIC MAGNESIUM-PROTOPORPHYRIN IX MONOMETHYL ESTER CYCLASE-RELATED"/>
    <property type="match status" value="1"/>
</dbReference>
<accession>A0A383AQA2</accession>
<dbReference type="GO" id="GO:0003824">
    <property type="term" value="F:catalytic activity"/>
    <property type="evidence" value="ECO:0007669"/>
    <property type="project" value="InterPro"/>
</dbReference>
<name>A0A383AQA2_9ZZZZ</name>
<dbReference type="EMBL" id="UINC01193879">
    <property type="protein sequence ID" value="SVE09700.1"/>
    <property type="molecule type" value="Genomic_DNA"/>
</dbReference>
<evidence type="ECO:0000256" key="4">
    <source>
        <dbReference type="ARBA" id="ARBA00023004"/>
    </source>
</evidence>
<protein>
    <recommendedName>
        <fullName evidence="6">Radical SAM core domain-containing protein</fullName>
    </recommendedName>
</protein>
<dbReference type="InterPro" id="IPR058240">
    <property type="entry name" value="rSAM_sf"/>
</dbReference>
<dbReference type="PANTHER" id="PTHR43409:SF16">
    <property type="entry name" value="SLR0320 PROTEIN"/>
    <property type="match status" value="1"/>
</dbReference>
<keyword evidence="3" id="KW-0479">Metal-binding</keyword>
<evidence type="ECO:0000259" key="6">
    <source>
        <dbReference type="PROSITE" id="PS51918"/>
    </source>
</evidence>
<dbReference type="Gene3D" id="3.80.30.20">
    <property type="entry name" value="tm_1862 like domain"/>
    <property type="match status" value="1"/>
</dbReference>
<dbReference type="AlphaFoldDB" id="A0A383AQA2"/>
<feature type="non-terminal residue" evidence="7">
    <location>
        <position position="250"/>
    </location>
</feature>
<evidence type="ECO:0000256" key="5">
    <source>
        <dbReference type="ARBA" id="ARBA00023014"/>
    </source>
</evidence>
<keyword evidence="5" id="KW-0411">Iron-sulfur</keyword>
<dbReference type="InterPro" id="IPR007197">
    <property type="entry name" value="rSAM"/>
</dbReference>
<gene>
    <name evidence="7" type="ORF">METZ01_LOCUS462554</name>
</gene>
<feature type="domain" description="Radical SAM core" evidence="6">
    <location>
        <begin position="95"/>
        <end position="250"/>
    </location>
</feature>
<dbReference type="Pfam" id="PF04055">
    <property type="entry name" value="Radical_SAM"/>
    <property type="match status" value="1"/>
</dbReference>
<evidence type="ECO:0000313" key="7">
    <source>
        <dbReference type="EMBL" id="SVE09700.1"/>
    </source>
</evidence>
<dbReference type="GO" id="GO:0005829">
    <property type="term" value="C:cytosol"/>
    <property type="evidence" value="ECO:0007669"/>
    <property type="project" value="TreeGrafter"/>
</dbReference>
<dbReference type="SFLD" id="SFLDS00029">
    <property type="entry name" value="Radical_SAM"/>
    <property type="match status" value="1"/>
</dbReference>
<dbReference type="SFLD" id="SFLDG01082">
    <property type="entry name" value="B12-binding_domain_containing"/>
    <property type="match status" value="1"/>
</dbReference>
<dbReference type="InterPro" id="IPR051198">
    <property type="entry name" value="BchE-like"/>
</dbReference>
<dbReference type="InterPro" id="IPR023404">
    <property type="entry name" value="rSAM_horseshoe"/>
</dbReference>
<sequence length="250" mass="28413">NKNLVIGFCGPHVAINPDHSILASDAIDFVAGNEFDFTIKEIAEGNALENIDGLTYKKNGRPVHNKPRSMIENMDILPWVTKVYKDHLVTTDYYNGYMLHPYMSFYTGRGCKSRCSFCLWPQTISGHNYRTRSVKNIVAEVLWAKDNFPEIKEFFFDDDTLTDNIPHVEALAQEIGKLGITWSCNAKANVPYETLKIMKDNGLRLLLVGYESGNQKILVNIKKGIRLDIARQFTRDCHKLGILIHGTFIV</sequence>
<evidence type="ECO:0000256" key="3">
    <source>
        <dbReference type="ARBA" id="ARBA00022723"/>
    </source>
</evidence>
<dbReference type="SUPFAM" id="SSF102114">
    <property type="entry name" value="Radical SAM enzymes"/>
    <property type="match status" value="1"/>
</dbReference>
<keyword evidence="2" id="KW-0949">S-adenosyl-L-methionine</keyword>
<keyword evidence="4" id="KW-0408">Iron</keyword>
<dbReference type="GO" id="GO:0051536">
    <property type="term" value="F:iron-sulfur cluster binding"/>
    <property type="evidence" value="ECO:0007669"/>
    <property type="project" value="UniProtKB-KW"/>
</dbReference>
<dbReference type="GO" id="GO:0046872">
    <property type="term" value="F:metal ion binding"/>
    <property type="evidence" value="ECO:0007669"/>
    <property type="project" value="UniProtKB-KW"/>
</dbReference>
<evidence type="ECO:0000256" key="2">
    <source>
        <dbReference type="ARBA" id="ARBA00022691"/>
    </source>
</evidence>
<feature type="non-terminal residue" evidence="7">
    <location>
        <position position="1"/>
    </location>
</feature>
<reference evidence="7" key="1">
    <citation type="submission" date="2018-05" db="EMBL/GenBank/DDBJ databases">
        <authorList>
            <person name="Lanie J.A."/>
            <person name="Ng W.-L."/>
            <person name="Kazmierczak K.M."/>
            <person name="Andrzejewski T.M."/>
            <person name="Davidsen T.M."/>
            <person name="Wayne K.J."/>
            <person name="Tettelin H."/>
            <person name="Glass J.I."/>
            <person name="Rusch D."/>
            <person name="Podicherti R."/>
            <person name="Tsui H.-C.T."/>
            <person name="Winkler M.E."/>
        </authorList>
    </citation>
    <scope>NUCLEOTIDE SEQUENCE</scope>
</reference>
<evidence type="ECO:0000256" key="1">
    <source>
        <dbReference type="ARBA" id="ARBA00001966"/>
    </source>
</evidence>
<organism evidence="7">
    <name type="scientific">marine metagenome</name>
    <dbReference type="NCBI Taxonomy" id="408172"/>
    <lineage>
        <taxon>unclassified sequences</taxon>
        <taxon>metagenomes</taxon>
        <taxon>ecological metagenomes</taxon>
    </lineage>
</organism>
<comment type="cofactor">
    <cofactor evidence="1">
        <name>[4Fe-4S] cluster</name>
        <dbReference type="ChEBI" id="CHEBI:49883"/>
    </cofactor>
</comment>
<dbReference type="PROSITE" id="PS51918">
    <property type="entry name" value="RADICAL_SAM"/>
    <property type="match status" value="1"/>
</dbReference>
<proteinExistence type="predicted"/>